<evidence type="ECO:0000313" key="3">
    <source>
        <dbReference type="Proteomes" id="UP000188235"/>
    </source>
</evidence>
<proteinExistence type="predicted"/>
<dbReference type="SUPFAM" id="SSF50939">
    <property type="entry name" value="Sialidases"/>
    <property type="match status" value="1"/>
</dbReference>
<dbReference type="Proteomes" id="UP000188235">
    <property type="component" value="Chromosome"/>
</dbReference>
<dbReference type="KEGG" id="tfa:BW733_14130"/>
<organism evidence="2 3">
    <name type="scientific">Tessaracoccus flavescens</name>
    <dbReference type="NCBI Taxonomy" id="399497"/>
    <lineage>
        <taxon>Bacteria</taxon>
        <taxon>Bacillati</taxon>
        <taxon>Actinomycetota</taxon>
        <taxon>Actinomycetes</taxon>
        <taxon>Propionibacteriales</taxon>
        <taxon>Propionibacteriaceae</taxon>
        <taxon>Tessaracoccus</taxon>
    </lineage>
</organism>
<dbReference type="Gene3D" id="2.120.10.10">
    <property type="match status" value="1"/>
</dbReference>
<reference evidence="2 3" key="1">
    <citation type="journal article" date="2008" name="Int. J. Syst. Evol. Microbiol.">
        <title>Tessaracoccus flavescens sp. nov., isolated from marine sediment.</title>
        <authorList>
            <person name="Lee D.W."/>
            <person name="Lee S.D."/>
        </authorList>
    </citation>
    <scope>NUCLEOTIDE SEQUENCE [LARGE SCALE GENOMIC DNA]</scope>
    <source>
        <strain evidence="2 3">SST-39T</strain>
    </source>
</reference>
<evidence type="ECO:0000313" key="2">
    <source>
        <dbReference type="EMBL" id="AQP51794.1"/>
    </source>
</evidence>
<dbReference type="AlphaFoldDB" id="A0A1Q2D0K8"/>
<evidence type="ECO:0000259" key="1">
    <source>
        <dbReference type="Pfam" id="PF13088"/>
    </source>
</evidence>
<name>A0A1Q2D0K8_9ACTN</name>
<keyword evidence="3" id="KW-1185">Reference proteome</keyword>
<accession>A0A1Q2D0K8</accession>
<dbReference type="PANTHER" id="PTHR43752">
    <property type="entry name" value="BNR/ASP-BOX REPEAT FAMILY PROTEIN"/>
    <property type="match status" value="1"/>
</dbReference>
<protein>
    <recommendedName>
        <fullName evidence="1">Sialidase domain-containing protein</fullName>
    </recommendedName>
</protein>
<dbReference type="EMBL" id="CP019607">
    <property type="protein sequence ID" value="AQP51794.1"/>
    <property type="molecule type" value="Genomic_DNA"/>
</dbReference>
<dbReference type="CDD" id="cd15482">
    <property type="entry name" value="Sialidase_non-viral"/>
    <property type="match status" value="1"/>
</dbReference>
<dbReference type="PANTHER" id="PTHR43752:SF2">
    <property type="entry name" value="BNR_ASP-BOX REPEAT FAMILY PROTEIN"/>
    <property type="match status" value="1"/>
</dbReference>
<dbReference type="InterPro" id="IPR036278">
    <property type="entry name" value="Sialidase_sf"/>
</dbReference>
<sequence length="272" mass="29594">MSRCRTGTRSSRTRPTAEIWLFFKRGHTIDAWTTWVGRSEDCGRTWSELAELVPGDTSGGRGPVRQSPLRIDDAWLAPGSVELWDPPTWDCFIDASTDGGVTWRRTPVPLDHATLRGAGCIQPALVPGTGARLVMLTRSTEGRVFRGATDDPTDWPPLTPTTLPNNNSGIAAVALPDGRIWCAHNEASGDWASRSRLVISSTSDDGLTWQRVTVLEDGVAEGDGTPVTAAATGVVTDGVGEFSYPAMVVVGDEVWLTWSWQRRSIAFERLVF</sequence>
<gene>
    <name evidence="2" type="ORF">BW733_14130</name>
</gene>
<feature type="domain" description="Sialidase" evidence="1">
    <location>
        <begin position="15"/>
        <end position="252"/>
    </location>
</feature>
<dbReference type="Pfam" id="PF13088">
    <property type="entry name" value="BNR_2"/>
    <property type="match status" value="1"/>
</dbReference>
<dbReference type="InterPro" id="IPR011040">
    <property type="entry name" value="Sialidase"/>
</dbReference>
<dbReference type="STRING" id="399497.BW733_14130"/>